<evidence type="ECO:0000259" key="2">
    <source>
        <dbReference type="Pfam" id="PF03446"/>
    </source>
</evidence>
<dbReference type="EMBL" id="ML179041">
    <property type="protein sequence ID" value="THV06713.1"/>
    <property type="molecule type" value="Genomic_DNA"/>
</dbReference>
<dbReference type="Gene3D" id="3.40.50.720">
    <property type="entry name" value="NAD(P)-binding Rossmann-like Domain"/>
    <property type="match status" value="1"/>
</dbReference>
<dbReference type="SUPFAM" id="SSF51735">
    <property type="entry name" value="NAD(P)-binding Rossmann-fold domains"/>
    <property type="match status" value="1"/>
</dbReference>
<keyword evidence="5" id="KW-1185">Reference proteome</keyword>
<dbReference type="Proteomes" id="UP000297245">
    <property type="component" value="Unassembled WGS sequence"/>
</dbReference>
<dbReference type="InterPro" id="IPR006115">
    <property type="entry name" value="6PGDH_NADP-bd"/>
</dbReference>
<gene>
    <name evidence="4" type="ORF">K435DRAFT_815792</name>
</gene>
<dbReference type="SUPFAM" id="SSF48179">
    <property type="entry name" value="6-phosphogluconate dehydrogenase C-terminal domain-like"/>
    <property type="match status" value="1"/>
</dbReference>
<reference evidence="4 5" key="1">
    <citation type="journal article" date="2019" name="Nat. Ecol. Evol.">
        <title>Megaphylogeny resolves global patterns of mushroom evolution.</title>
        <authorList>
            <person name="Varga T."/>
            <person name="Krizsan K."/>
            <person name="Foldi C."/>
            <person name="Dima B."/>
            <person name="Sanchez-Garcia M."/>
            <person name="Sanchez-Ramirez S."/>
            <person name="Szollosi G.J."/>
            <person name="Szarkandi J.G."/>
            <person name="Papp V."/>
            <person name="Albert L."/>
            <person name="Andreopoulos W."/>
            <person name="Angelini C."/>
            <person name="Antonin V."/>
            <person name="Barry K.W."/>
            <person name="Bougher N.L."/>
            <person name="Buchanan P."/>
            <person name="Buyck B."/>
            <person name="Bense V."/>
            <person name="Catcheside P."/>
            <person name="Chovatia M."/>
            <person name="Cooper J."/>
            <person name="Damon W."/>
            <person name="Desjardin D."/>
            <person name="Finy P."/>
            <person name="Geml J."/>
            <person name="Haridas S."/>
            <person name="Hughes K."/>
            <person name="Justo A."/>
            <person name="Karasinski D."/>
            <person name="Kautmanova I."/>
            <person name="Kiss B."/>
            <person name="Kocsube S."/>
            <person name="Kotiranta H."/>
            <person name="LaButti K.M."/>
            <person name="Lechner B.E."/>
            <person name="Liimatainen K."/>
            <person name="Lipzen A."/>
            <person name="Lukacs Z."/>
            <person name="Mihaltcheva S."/>
            <person name="Morgado L.N."/>
            <person name="Niskanen T."/>
            <person name="Noordeloos M.E."/>
            <person name="Ohm R.A."/>
            <person name="Ortiz-Santana B."/>
            <person name="Ovrebo C."/>
            <person name="Racz N."/>
            <person name="Riley R."/>
            <person name="Savchenko A."/>
            <person name="Shiryaev A."/>
            <person name="Soop K."/>
            <person name="Spirin V."/>
            <person name="Szebenyi C."/>
            <person name="Tomsovsky M."/>
            <person name="Tulloss R.E."/>
            <person name="Uehling J."/>
            <person name="Grigoriev I.V."/>
            <person name="Vagvolgyi C."/>
            <person name="Papp T."/>
            <person name="Martin F.M."/>
            <person name="Miettinen O."/>
            <person name="Hibbett D.S."/>
            <person name="Nagy L.G."/>
        </authorList>
    </citation>
    <scope>NUCLEOTIDE SEQUENCE [LARGE SCALE GENOMIC DNA]</scope>
    <source>
        <strain evidence="4 5">CBS 962.96</strain>
    </source>
</reference>
<proteinExistence type="inferred from homology"/>
<dbReference type="InterPro" id="IPR036291">
    <property type="entry name" value="NAD(P)-bd_dom_sf"/>
</dbReference>
<evidence type="ECO:0000313" key="5">
    <source>
        <dbReference type="Proteomes" id="UP000297245"/>
    </source>
</evidence>
<dbReference type="InterPro" id="IPR015814">
    <property type="entry name" value="Pgluconate_DH_NAD-bd_C"/>
</dbReference>
<name>A0A4S8MTZ7_DENBC</name>
<protein>
    <submittedName>
        <fullName evidence="4">6-phosphogluconate dehydrogenase C-terminal domain-like protein</fullName>
    </submittedName>
</protein>
<sequence length="285" mass="30091">MPTIAVVAAGAMGSAVGHRLTQAGCTVLTNLDGRSEATRRRTEDAGMKDASLSQIASEADYLLSILPPSNAVSFAELFLRESAGVQRTSHSGSLPLIFVDCNAVNPVTAKQIAGLFADSAMKVVDAGIIGGPPKGEYNPTFYASAEEEDVLERFGSLAQYGLKISLLKGGVGDASALKMSYAGMTKGTTALFTIMILAAEASSPATAEALRNELAASQPEFLDRIKRAVPGMMPKAYRWVGEMEEIAGFIGGDEGETYNGIAKIYERVEKNNGGEIEILKRFVGN</sequence>
<dbReference type="InterPro" id="IPR051265">
    <property type="entry name" value="HIBADH-related_NP60_sf"/>
</dbReference>
<dbReference type="OrthoDB" id="9988102at2759"/>
<evidence type="ECO:0000259" key="3">
    <source>
        <dbReference type="Pfam" id="PF09130"/>
    </source>
</evidence>
<dbReference type="InterPro" id="IPR008927">
    <property type="entry name" value="6-PGluconate_DH-like_C_sf"/>
</dbReference>
<evidence type="ECO:0000256" key="1">
    <source>
        <dbReference type="ARBA" id="ARBA00007598"/>
    </source>
</evidence>
<accession>A0A4S8MTZ7</accession>
<dbReference type="PANTHER" id="PTHR43580">
    <property type="entry name" value="OXIDOREDUCTASE GLYR1-RELATED"/>
    <property type="match status" value="1"/>
</dbReference>
<dbReference type="PANTHER" id="PTHR43580:SF2">
    <property type="entry name" value="CYTOKINE-LIKE NUCLEAR FACTOR N-PAC"/>
    <property type="match status" value="1"/>
</dbReference>
<feature type="domain" description="Phosphogluconate dehydrogenase NAD-binding putative C-terminal" evidence="3">
    <location>
        <begin position="201"/>
        <end position="268"/>
    </location>
</feature>
<dbReference type="InterPro" id="IPR013328">
    <property type="entry name" value="6PGD_dom2"/>
</dbReference>
<comment type="similarity">
    <text evidence="1">Belongs to the HIBADH-related family. NP60 subfamily.</text>
</comment>
<dbReference type="GO" id="GO:0050661">
    <property type="term" value="F:NADP binding"/>
    <property type="evidence" value="ECO:0007669"/>
    <property type="project" value="InterPro"/>
</dbReference>
<dbReference type="Pfam" id="PF03446">
    <property type="entry name" value="NAD_binding_2"/>
    <property type="match status" value="1"/>
</dbReference>
<dbReference type="Gene3D" id="1.10.1040.10">
    <property type="entry name" value="N-(1-d-carboxylethyl)-l-norvaline Dehydrogenase, domain 2"/>
    <property type="match status" value="1"/>
</dbReference>
<dbReference type="Pfam" id="PF09130">
    <property type="entry name" value="DUF1932"/>
    <property type="match status" value="1"/>
</dbReference>
<dbReference type="AlphaFoldDB" id="A0A4S8MTZ7"/>
<feature type="domain" description="6-phosphogluconate dehydrogenase NADP-binding" evidence="2">
    <location>
        <begin position="3"/>
        <end position="151"/>
    </location>
</feature>
<organism evidence="4 5">
    <name type="scientific">Dendrothele bispora (strain CBS 962.96)</name>
    <dbReference type="NCBI Taxonomy" id="1314807"/>
    <lineage>
        <taxon>Eukaryota</taxon>
        <taxon>Fungi</taxon>
        <taxon>Dikarya</taxon>
        <taxon>Basidiomycota</taxon>
        <taxon>Agaricomycotina</taxon>
        <taxon>Agaricomycetes</taxon>
        <taxon>Agaricomycetidae</taxon>
        <taxon>Agaricales</taxon>
        <taxon>Agaricales incertae sedis</taxon>
        <taxon>Dendrothele</taxon>
    </lineage>
</organism>
<evidence type="ECO:0000313" key="4">
    <source>
        <dbReference type="EMBL" id="THV06713.1"/>
    </source>
</evidence>